<feature type="domain" description="Caspase family p20" evidence="3">
    <location>
        <begin position="41"/>
        <end position="169"/>
    </location>
</feature>
<comment type="similarity">
    <text evidence="1">Belongs to the peptidase C14A family.</text>
</comment>
<proteinExistence type="inferred from homology"/>
<keyword evidence="5" id="KW-1185">Reference proteome</keyword>
<gene>
    <name evidence="4" type="ORF">GCM10010964_17000</name>
</gene>
<evidence type="ECO:0000313" key="5">
    <source>
        <dbReference type="Proteomes" id="UP000597507"/>
    </source>
</evidence>
<evidence type="ECO:0000259" key="3">
    <source>
        <dbReference type="PROSITE" id="PS50208"/>
    </source>
</evidence>
<dbReference type="EMBL" id="BMKS01000004">
    <property type="protein sequence ID" value="GGG29702.1"/>
    <property type="molecule type" value="Genomic_DNA"/>
</dbReference>
<reference evidence="4 5" key="1">
    <citation type="journal article" date="2014" name="Int. J. Syst. Evol. Microbiol.">
        <title>Complete genome sequence of Corynebacterium casei LMG S-19264T (=DSM 44701T), isolated from a smear-ripened cheese.</title>
        <authorList>
            <consortium name="US DOE Joint Genome Institute (JGI-PGF)"/>
            <person name="Walter F."/>
            <person name="Albersmeier A."/>
            <person name="Kalinowski J."/>
            <person name="Ruckert C."/>
        </authorList>
    </citation>
    <scope>NUCLEOTIDE SEQUENCE [LARGE SCALE GENOMIC DNA]</scope>
    <source>
        <strain evidence="4 5">CGMCC 1.16330</strain>
    </source>
</reference>
<dbReference type="GO" id="GO:0004197">
    <property type="term" value="F:cysteine-type endopeptidase activity"/>
    <property type="evidence" value="ECO:0007669"/>
    <property type="project" value="InterPro"/>
</dbReference>
<feature type="compositionally biased region" description="Low complexity" evidence="2">
    <location>
        <begin position="291"/>
        <end position="300"/>
    </location>
</feature>
<dbReference type="InterPro" id="IPR001309">
    <property type="entry name" value="Pept_C14_p20"/>
</dbReference>
<evidence type="ECO:0000256" key="2">
    <source>
        <dbReference type="SAM" id="MobiDB-lite"/>
    </source>
</evidence>
<dbReference type="InterPro" id="IPR015917">
    <property type="entry name" value="Pept_C14A"/>
</dbReference>
<dbReference type="Pfam" id="PF00656">
    <property type="entry name" value="Peptidase_C14"/>
    <property type="match status" value="1"/>
</dbReference>
<feature type="region of interest" description="Disordered" evidence="2">
    <location>
        <begin position="448"/>
        <end position="468"/>
    </location>
</feature>
<dbReference type="InterPro" id="IPR029030">
    <property type="entry name" value="Caspase-like_dom_sf"/>
</dbReference>
<dbReference type="Proteomes" id="UP000597507">
    <property type="component" value="Unassembled WGS sequence"/>
</dbReference>
<organism evidence="4 5">
    <name type="scientific">Caldovatus sediminis</name>
    <dbReference type="NCBI Taxonomy" id="2041189"/>
    <lineage>
        <taxon>Bacteria</taxon>
        <taxon>Pseudomonadati</taxon>
        <taxon>Pseudomonadota</taxon>
        <taxon>Alphaproteobacteria</taxon>
        <taxon>Acetobacterales</taxon>
        <taxon>Roseomonadaceae</taxon>
        <taxon>Caldovatus</taxon>
    </lineage>
</organism>
<name>A0A8J3EC39_9PROT</name>
<feature type="compositionally biased region" description="Pro residues" evidence="2">
    <location>
        <begin position="278"/>
        <end position="290"/>
    </location>
</feature>
<dbReference type="SUPFAM" id="SSF52129">
    <property type="entry name" value="Caspase-like"/>
    <property type="match status" value="1"/>
</dbReference>
<feature type="region of interest" description="Disordered" evidence="2">
    <location>
        <begin position="273"/>
        <end position="314"/>
    </location>
</feature>
<dbReference type="Gene3D" id="3.40.50.1460">
    <property type="match status" value="1"/>
</dbReference>
<sequence>MPAAATHGPAGRRRNRLARAFALVLAALVLSVPAAVAWAQQGRVALVLGNGAYRSVPRLANPGQDAQGMAQTLRGIGFQVELVRDATRAQIEEALRRFGRAADGAEIALFFYAGHGMQVGGENYLMPVDARVADARDIDYELIALPLVTRAMERARVRILILDACRDNPLAAQIRGLSGTRSVGRGLARIEQVDLGTLVAFATSPGAVALDGAGRNSPFTAALLQHLPTPGLEIRQVMTRVRASVVQETGGQQIPWDNSSLITEVVLRPGAGGAVAAAPPPAPRPAPEPAQPQRLAAPGGQPAPPPAATPAAPAALPSAAAGFAGARAVAAERQIPLPAALPAPTQPRSTSGLGRFLGAWGGRTMWNQLGREVLLIVLAVDENAGTAEVLLAGNLGNPGTFSDGLSPGFERARARYQFGKLVWTDSAGERYEVSPLLAGDGLELVQTRSLASPRQSGAQARTHLPRIE</sequence>
<dbReference type="SMART" id="SM00115">
    <property type="entry name" value="CASc"/>
    <property type="match status" value="1"/>
</dbReference>
<dbReference type="GO" id="GO:0006508">
    <property type="term" value="P:proteolysis"/>
    <property type="evidence" value="ECO:0007669"/>
    <property type="project" value="InterPro"/>
</dbReference>
<protein>
    <recommendedName>
        <fullName evidence="3">Caspase family p20 domain-containing protein</fullName>
    </recommendedName>
</protein>
<evidence type="ECO:0000313" key="4">
    <source>
        <dbReference type="EMBL" id="GGG29702.1"/>
    </source>
</evidence>
<accession>A0A8J3EC39</accession>
<feature type="compositionally biased region" description="Polar residues" evidence="2">
    <location>
        <begin position="448"/>
        <end position="459"/>
    </location>
</feature>
<evidence type="ECO:0000256" key="1">
    <source>
        <dbReference type="ARBA" id="ARBA00010134"/>
    </source>
</evidence>
<dbReference type="PANTHER" id="PTHR22576:SF37">
    <property type="entry name" value="MUCOSA-ASSOCIATED LYMPHOID TISSUE LYMPHOMA TRANSLOCATION PROTEIN 1"/>
    <property type="match status" value="1"/>
</dbReference>
<dbReference type="RefSeq" id="WP_188899584.1">
    <property type="nucleotide sequence ID" value="NZ_BMKS01000004.1"/>
</dbReference>
<dbReference type="AlphaFoldDB" id="A0A8J3EC39"/>
<dbReference type="PROSITE" id="PS50208">
    <property type="entry name" value="CASPASE_P20"/>
    <property type="match status" value="1"/>
</dbReference>
<dbReference type="InterPro" id="IPR011600">
    <property type="entry name" value="Pept_C14_caspase"/>
</dbReference>
<comment type="caution">
    <text evidence="4">The sequence shown here is derived from an EMBL/GenBank/DDBJ whole genome shotgun (WGS) entry which is preliminary data.</text>
</comment>
<dbReference type="InterPro" id="IPR052039">
    <property type="entry name" value="Caspase-related_regulators"/>
</dbReference>
<dbReference type="PANTHER" id="PTHR22576">
    <property type="entry name" value="MUCOSA ASSOCIATED LYMPHOID TISSUE LYMPHOMA TRANSLOCATION PROTEIN 1/PARACASPASE"/>
    <property type="match status" value="1"/>
</dbReference>